<feature type="transmembrane region" description="Helical" evidence="2">
    <location>
        <begin position="163"/>
        <end position="180"/>
    </location>
</feature>
<evidence type="ECO:0000256" key="2">
    <source>
        <dbReference type="SAM" id="Phobius"/>
    </source>
</evidence>
<reference evidence="4 5" key="1">
    <citation type="journal article" date="2021" name="ACS Chem. Biol.">
        <title>Genomic-Led Discovery of a Novel Glycopeptide Antibiotic by Nonomuraea coxensis DSM 45129.</title>
        <authorList>
            <person name="Yushchuk O."/>
            <person name="Vior N.M."/>
            <person name="Andreo-Vidal A."/>
            <person name="Berini F."/>
            <person name="Ruckert C."/>
            <person name="Busche T."/>
            <person name="Binda E."/>
            <person name="Kalinowski J."/>
            <person name="Truman A.W."/>
            <person name="Marinelli F."/>
        </authorList>
    </citation>
    <scope>NUCLEOTIDE SEQUENCE [LARGE SCALE GENOMIC DNA]</scope>
    <source>
        <strain evidence="4 5">DSM 45129</strain>
    </source>
</reference>
<dbReference type="InterPro" id="IPR021878">
    <property type="entry name" value="TgpA_N"/>
</dbReference>
<dbReference type="InterPro" id="IPR038765">
    <property type="entry name" value="Papain-like_cys_pep_sf"/>
</dbReference>
<feature type="region of interest" description="Disordered" evidence="1">
    <location>
        <begin position="564"/>
        <end position="615"/>
    </location>
</feature>
<dbReference type="PANTHER" id="PTHR42736">
    <property type="entry name" value="PROTEIN-GLUTAMINE GAMMA-GLUTAMYLTRANSFERASE"/>
    <property type="match status" value="1"/>
</dbReference>
<keyword evidence="4" id="KW-0808">Transferase</keyword>
<dbReference type="InterPro" id="IPR025403">
    <property type="entry name" value="TgpA-like_C"/>
</dbReference>
<dbReference type="Pfam" id="PF01841">
    <property type="entry name" value="Transglut_core"/>
    <property type="match status" value="1"/>
</dbReference>
<sequence>MRLTIASGAATFTAAILLYPLFEGGTWFWSSLGAVLAVVVAGLVSSRLSLPAWAAPALALAATWVYLTMSFSAEEAWGLAVPTKESVVELGRLLGTGWADIQRFAAPVPNTEGIVLLTTGGIALIAILVDLFAARLRRAALAGLPLLALATVPATILPDPISWPAFIIAAFGFVGLLVADGRERIGHWGRAVLVRRTRMAATPQAGGQERNAVAARPAAAADTSGLRLSGKRIGFAAIALAVLVPALLPAMEPVSFFQFGVGGTGTGGRGNSISIPNPIANLKGQLELPERRVVLTYASNDNQPRYLRIYTLDTFDGQQFGMTQPKGAPANRTDNGPLPAPPGLTGRTDVTNVTTDIEISDEIAELKFLPLPYPPREIQVDGDWRADVDTLMVFSTRDEAAGLGYRVLTSEPAPTRTLLESLPFDRDAVDRRFLALPGNLPAEIRALPRRIAGDASSPYEAAVKLQKWFTEDGGFTYNLRTQGHSNSALADFLLHSRTGYCEQFAASMAVLARLMGIPSRVAIGYTGGSVVGGRWQVGTNDSHSWPELYFDGVGWLPFEPTPAGSLGQGSARAPEYSVPAPESTGDSSTPTPGATSPADGDAIAPGSQQNPRAVDRESQLLAGGLPATEESTPVIGKVGLGLAGLLLVLLIPAAARLVTRNRRVRALNRQATSPPDEVTGVTARAAGDGRVPPVAAAWAELDDVLYDYGLARHTSETPRALARRLVQQYEFGADAAAALSAIASAVERALFARDPGPAGPLRKELRTVRQAVAATVSRRRRIRAVLLPPSTLRRLRGFGERLLDGFDLLENIRLRRTAAEKGS</sequence>
<accession>A0ABX8TZP1</accession>
<feature type="transmembrane region" description="Helical" evidence="2">
    <location>
        <begin position="139"/>
        <end position="157"/>
    </location>
</feature>
<protein>
    <submittedName>
        <fullName evidence="4">Protein-glutamine gamma-glutamyltransferase</fullName>
        <ecNumber evidence="4">2.3.2.13</ecNumber>
    </submittedName>
</protein>
<keyword evidence="4" id="KW-0012">Acyltransferase</keyword>
<feature type="transmembrane region" description="Helical" evidence="2">
    <location>
        <begin position="113"/>
        <end position="132"/>
    </location>
</feature>
<feature type="transmembrane region" description="Helical" evidence="2">
    <location>
        <begin position="28"/>
        <end position="45"/>
    </location>
</feature>
<dbReference type="GO" id="GO:0003810">
    <property type="term" value="F:protein-glutamine gamma-glutamyltransferase activity"/>
    <property type="evidence" value="ECO:0007669"/>
    <property type="project" value="UniProtKB-EC"/>
</dbReference>
<dbReference type="SUPFAM" id="SSF54001">
    <property type="entry name" value="Cysteine proteinases"/>
    <property type="match status" value="1"/>
</dbReference>
<evidence type="ECO:0000256" key="1">
    <source>
        <dbReference type="SAM" id="MobiDB-lite"/>
    </source>
</evidence>
<dbReference type="PANTHER" id="PTHR42736:SF1">
    <property type="entry name" value="PROTEIN-GLUTAMINE GAMMA-GLUTAMYLTRANSFERASE"/>
    <property type="match status" value="1"/>
</dbReference>
<evidence type="ECO:0000313" key="5">
    <source>
        <dbReference type="Proteomes" id="UP000824681"/>
    </source>
</evidence>
<keyword evidence="5" id="KW-1185">Reference proteome</keyword>
<keyword evidence="2" id="KW-1133">Transmembrane helix</keyword>
<feature type="transmembrane region" description="Helical" evidence="2">
    <location>
        <begin position="233"/>
        <end position="251"/>
    </location>
</feature>
<feature type="compositionally biased region" description="Polar residues" evidence="1">
    <location>
        <begin position="584"/>
        <end position="594"/>
    </location>
</feature>
<keyword evidence="2" id="KW-0472">Membrane</keyword>
<organism evidence="4 5">
    <name type="scientific">Nonomuraea coxensis DSM 45129</name>
    <dbReference type="NCBI Taxonomy" id="1122611"/>
    <lineage>
        <taxon>Bacteria</taxon>
        <taxon>Bacillati</taxon>
        <taxon>Actinomycetota</taxon>
        <taxon>Actinomycetes</taxon>
        <taxon>Streptosporangiales</taxon>
        <taxon>Streptosporangiaceae</taxon>
        <taxon>Nonomuraea</taxon>
    </lineage>
</organism>
<dbReference type="Pfam" id="PF13559">
    <property type="entry name" value="DUF4129"/>
    <property type="match status" value="1"/>
</dbReference>
<proteinExistence type="predicted"/>
<dbReference type="EC" id="2.3.2.13" evidence="4"/>
<gene>
    <name evidence="4" type="primary">tgpA</name>
    <name evidence="4" type="ORF">Nocox_15305</name>
</gene>
<dbReference type="EMBL" id="CP068985">
    <property type="protein sequence ID" value="QYC40676.1"/>
    <property type="molecule type" value="Genomic_DNA"/>
</dbReference>
<name>A0ABX8TZP1_9ACTN</name>
<feature type="region of interest" description="Disordered" evidence="1">
    <location>
        <begin position="324"/>
        <end position="348"/>
    </location>
</feature>
<dbReference type="Gene3D" id="3.10.620.30">
    <property type="match status" value="1"/>
</dbReference>
<dbReference type="InterPro" id="IPR052901">
    <property type="entry name" value="Bact_TGase-like"/>
</dbReference>
<evidence type="ECO:0000313" key="4">
    <source>
        <dbReference type="EMBL" id="QYC40676.1"/>
    </source>
</evidence>
<evidence type="ECO:0000259" key="3">
    <source>
        <dbReference type="SMART" id="SM00460"/>
    </source>
</evidence>
<dbReference type="SMART" id="SM00460">
    <property type="entry name" value="TGc"/>
    <property type="match status" value="1"/>
</dbReference>
<dbReference type="InterPro" id="IPR002931">
    <property type="entry name" value="Transglutaminase-like"/>
</dbReference>
<dbReference type="RefSeq" id="WP_020545494.1">
    <property type="nucleotide sequence ID" value="NZ_CP068985.1"/>
</dbReference>
<feature type="domain" description="Transglutaminase-like" evidence="3">
    <location>
        <begin position="493"/>
        <end position="562"/>
    </location>
</feature>
<dbReference type="Proteomes" id="UP000824681">
    <property type="component" value="Chromosome"/>
</dbReference>
<feature type="transmembrane region" description="Helical" evidence="2">
    <location>
        <begin position="52"/>
        <end position="73"/>
    </location>
</feature>
<keyword evidence="2" id="KW-0812">Transmembrane</keyword>
<dbReference type="Pfam" id="PF11992">
    <property type="entry name" value="TgpA_N"/>
    <property type="match status" value="1"/>
</dbReference>